<accession>A0A9N9NGS0</accession>
<dbReference type="OrthoDB" id="6247875at2759"/>
<organism evidence="1 2">
    <name type="scientific">Funneliformis caledonium</name>
    <dbReference type="NCBI Taxonomy" id="1117310"/>
    <lineage>
        <taxon>Eukaryota</taxon>
        <taxon>Fungi</taxon>
        <taxon>Fungi incertae sedis</taxon>
        <taxon>Mucoromycota</taxon>
        <taxon>Glomeromycotina</taxon>
        <taxon>Glomeromycetes</taxon>
        <taxon>Glomerales</taxon>
        <taxon>Glomeraceae</taxon>
        <taxon>Funneliformis</taxon>
    </lineage>
</organism>
<proteinExistence type="predicted"/>
<dbReference type="AlphaFoldDB" id="A0A9N9NGS0"/>
<gene>
    <name evidence="1" type="ORF">FCALED_LOCUS15100</name>
</gene>
<protein>
    <submittedName>
        <fullName evidence="1">14343_t:CDS:1</fullName>
    </submittedName>
</protein>
<comment type="caution">
    <text evidence="1">The sequence shown here is derived from an EMBL/GenBank/DDBJ whole genome shotgun (WGS) entry which is preliminary data.</text>
</comment>
<reference evidence="1" key="1">
    <citation type="submission" date="2021-06" db="EMBL/GenBank/DDBJ databases">
        <authorList>
            <person name="Kallberg Y."/>
            <person name="Tangrot J."/>
            <person name="Rosling A."/>
        </authorList>
    </citation>
    <scope>NUCLEOTIDE SEQUENCE</scope>
    <source>
        <strain evidence="1">UK204</strain>
    </source>
</reference>
<evidence type="ECO:0000313" key="2">
    <source>
        <dbReference type="Proteomes" id="UP000789570"/>
    </source>
</evidence>
<dbReference type="Proteomes" id="UP000789570">
    <property type="component" value="Unassembled WGS sequence"/>
</dbReference>
<keyword evidence="2" id="KW-1185">Reference proteome</keyword>
<dbReference type="EMBL" id="CAJVPQ010012717">
    <property type="protein sequence ID" value="CAG8732845.1"/>
    <property type="molecule type" value="Genomic_DNA"/>
</dbReference>
<sequence length="174" mass="20789">MSDTHGFHMFHYLEARELPLFCSPIFPLYLTADQILEPILNMYLSCDQAPHPHSGYILYLRDVAARKFTPFEVSTSWIKQSDEVKNLFRDIARAYKRIHKIFFIFKNQKCMKVRRRRRRTTLPRPEDLIPVNLTQYVPGYVNPIHFDPRYFNPNLYYTVPDYYVSGNFVNNSGW</sequence>
<name>A0A9N9NGS0_9GLOM</name>
<evidence type="ECO:0000313" key="1">
    <source>
        <dbReference type="EMBL" id="CAG8732845.1"/>
    </source>
</evidence>